<dbReference type="Pfam" id="PF25372">
    <property type="entry name" value="DUF7885"/>
    <property type="match status" value="1"/>
</dbReference>
<accession>A0A9W9Z5J9</accession>
<dbReference type="GO" id="GO:0019005">
    <property type="term" value="C:SCF ubiquitin ligase complex"/>
    <property type="evidence" value="ECO:0007669"/>
    <property type="project" value="TreeGrafter"/>
</dbReference>
<evidence type="ECO:0000256" key="1">
    <source>
        <dbReference type="ARBA" id="ARBA00022786"/>
    </source>
</evidence>
<gene>
    <name evidence="3" type="primary">SKP2_1</name>
    <name evidence="3" type="ORF">OS493_002192</name>
</gene>
<evidence type="ECO:0000313" key="3">
    <source>
        <dbReference type="EMBL" id="KAJ7375427.1"/>
    </source>
</evidence>
<dbReference type="SUPFAM" id="SSF52047">
    <property type="entry name" value="RNI-like"/>
    <property type="match status" value="1"/>
</dbReference>
<evidence type="ECO:0000259" key="2">
    <source>
        <dbReference type="PROSITE" id="PS50181"/>
    </source>
</evidence>
<dbReference type="SMART" id="SM00256">
    <property type="entry name" value="FBOX"/>
    <property type="match status" value="1"/>
</dbReference>
<evidence type="ECO:0000313" key="4">
    <source>
        <dbReference type="Proteomes" id="UP001163046"/>
    </source>
</evidence>
<dbReference type="Gene3D" id="3.80.10.10">
    <property type="entry name" value="Ribonuclease Inhibitor"/>
    <property type="match status" value="2"/>
</dbReference>
<name>A0A9W9Z5J9_9CNID</name>
<organism evidence="3 4">
    <name type="scientific">Desmophyllum pertusum</name>
    <dbReference type="NCBI Taxonomy" id="174260"/>
    <lineage>
        <taxon>Eukaryota</taxon>
        <taxon>Metazoa</taxon>
        <taxon>Cnidaria</taxon>
        <taxon>Anthozoa</taxon>
        <taxon>Hexacorallia</taxon>
        <taxon>Scleractinia</taxon>
        <taxon>Caryophylliina</taxon>
        <taxon>Caryophylliidae</taxon>
        <taxon>Desmophyllum</taxon>
    </lineage>
</organism>
<dbReference type="OrthoDB" id="423607at2759"/>
<dbReference type="SMART" id="SM00367">
    <property type="entry name" value="LRR_CC"/>
    <property type="match status" value="5"/>
</dbReference>
<keyword evidence="1" id="KW-0833">Ubl conjugation pathway</keyword>
<sequence>MCLEIWKRTSAAREETRKNFNGRWALYCHNTVARGTFRVILRYFRTNSRESKEACSRFWLQIKLQKQRKTPKDVSHLPDALLLKIFSHCAIDDLMRMSRVCLQWRRVSLDPSLWQRIDLSSCRYARLRDRTVICLVSRVTSSTITHIDLSGPGCSRITNVSLFHIARQCHKLRKLYICNRNRITSTGIEMIARYCPYMEVLGMSKCPMVLYRGLGFVLRRSKLLRELDVSGCLWVTDAVLVEIGQLCRCLIYLNIEGCKKVTDAGLIALANSCVNLKHINLRNTKRITNGGMEQFLTKLPDLEGLEIGLVRKGRGTAAMLSLVATHCKNLTFFDYQECFPTPVEDVLCQIAEQCQGLRYMGVRYQYQTLSNNLVLSLTKLCPSLVKIDASLRFYI</sequence>
<protein>
    <recommendedName>
        <fullName evidence="2">F-box domain-containing protein</fullName>
    </recommendedName>
</protein>
<proteinExistence type="predicted"/>
<dbReference type="Pfam" id="PF12937">
    <property type="entry name" value="F-box-like"/>
    <property type="match status" value="1"/>
</dbReference>
<dbReference type="InterPro" id="IPR032675">
    <property type="entry name" value="LRR_dom_sf"/>
</dbReference>
<dbReference type="GO" id="GO:0031146">
    <property type="term" value="P:SCF-dependent proteasomal ubiquitin-dependent protein catabolic process"/>
    <property type="evidence" value="ECO:0007669"/>
    <property type="project" value="TreeGrafter"/>
</dbReference>
<comment type="caution">
    <text evidence="3">The sequence shown here is derived from an EMBL/GenBank/DDBJ whole genome shotgun (WGS) entry which is preliminary data.</text>
</comment>
<dbReference type="SUPFAM" id="SSF81383">
    <property type="entry name" value="F-box domain"/>
    <property type="match status" value="1"/>
</dbReference>
<dbReference type="Proteomes" id="UP001163046">
    <property type="component" value="Unassembled WGS sequence"/>
</dbReference>
<dbReference type="InterPro" id="IPR006553">
    <property type="entry name" value="Leu-rich_rpt_Cys-con_subtyp"/>
</dbReference>
<dbReference type="EMBL" id="MU826826">
    <property type="protein sequence ID" value="KAJ7375427.1"/>
    <property type="molecule type" value="Genomic_DNA"/>
</dbReference>
<keyword evidence="4" id="KW-1185">Reference proteome</keyword>
<dbReference type="PANTHER" id="PTHR13318:SF105">
    <property type="entry name" value="F-BOX_LRR-REPEAT PROTEIN 3"/>
    <property type="match status" value="1"/>
</dbReference>
<dbReference type="PROSITE" id="PS50181">
    <property type="entry name" value="FBOX"/>
    <property type="match status" value="1"/>
</dbReference>
<feature type="domain" description="F-box" evidence="2">
    <location>
        <begin position="71"/>
        <end position="117"/>
    </location>
</feature>
<dbReference type="PANTHER" id="PTHR13318">
    <property type="entry name" value="PARTNER OF PAIRED, ISOFORM B-RELATED"/>
    <property type="match status" value="1"/>
</dbReference>
<dbReference type="AlphaFoldDB" id="A0A9W9Z5J9"/>
<dbReference type="InterPro" id="IPR001810">
    <property type="entry name" value="F-box_dom"/>
</dbReference>
<dbReference type="InterPro" id="IPR036047">
    <property type="entry name" value="F-box-like_dom_sf"/>
</dbReference>
<dbReference type="InterPro" id="IPR057207">
    <property type="entry name" value="FBXL15_LRR"/>
</dbReference>
<reference evidence="3" key="1">
    <citation type="submission" date="2023-01" db="EMBL/GenBank/DDBJ databases">
        <title>Genome assembly of the deep-sea coral Lophelia pertusa.</title>
        <authorList>
            <person name="Herrera S."/>
            <person name="Cordes E."/>
        </authorList>
    </citation>
    <scope>NUCLEOTIDE SEQUENCE</scope>
    <source>
        <strain evidence="3">USNM1676648</strain>
        <tissue evidence="3">Polyp</tissue>
    </source>
</reference>